<dbReference type="SUPFAM" id="SSF50324">
    <property type="entry name" value="Inorganic pyrophosphatase"/>
    <property type="match status" value="1"/>
</dbReference>
<evidence type="ECO:0000313" key="10">
    <source>
        <dbReference type="Proteomes" id="UP000646827"/>
    </source>
</evidence>
<evidence type="ECO:0000256" key="1">
    <source>
        <dbReference type="ARBA" id="ARBA00001946"/>
    </source>
</evidence>
<dbReference type="GO" id="GO:0000287">
    <property type="term" value="F:magnesium ion binding"/>
    <property type="evidence" value="ECO:0007669"/>
    <property type="project" value="InterPro"/>
</dbReference>
<keyword evidence="8" id="KW-0732">Signal</keyword>
<accession>A0A8H7S5N8</accession>
<evidence type="ECO:0000256" key="5">
    <source>
        <dbReference type="ARBA" id="ARBA00022801"/>
    </source>
</evidence>
<dbReference type="EMBL" id="JAEPRB010000089">
    <property type="protein sequence ID" value="KAG2222207.1"/>
    <property type="molecule type" value="Genomic_DNA"/>
</dbReference>
<feature type="chain" id="PRO_5034167563" description="inorganic diphosphatase" evidence="8">
    <location>
        <begin position="21"/>
        <end position="359"/>
    </location>
</feature>
<name>A0A8H7S5N8_9FUNG</name>
<proteinExistence type="inferred from homology"/>
<keyword evidence="6" id="KW-0460">Magnesium</keyword>
<comment type="similarity">
    <text evidence="2">Belongs to the PPase family.</text>
</comment>
<keyword evidence="5" id="KW-0378">Hydrolase</keyword>
<dbReference type="InterPro" id="IPR036649">
    <property type="entry name" value="Pyrophosphatase_sf"/>
</dbReference>
<comment type="caution">
    <text evidence="9">The sequence shown here is derived from an EMBL/GenBank/DDBJ whole genome shotgun (WGS) entry which is preliminary data.</text>
</comment>
<evidence type="ECO:0000256" key="7">
    <source>
        <dbReference type="SAM" id="MobiDB-lite"/>
    </source>
</evidence>
<evidence type="ECO:0000313" key="9">
    <source>
        <dbReference type="EMBL" id="KAG2222207.1"/>
    </source>
</evidence>
<dbReference type="GO" id="GO:0006796">
    <property type="term" value="P:phosphate-containing compound metabolic process"/>
    <property type="evidence" value="ECO:0007669"/>
    <property type="project" value="InterPro"/>
</dbReference>
<reference evidence="9 10" key="1">
    <citation type="submission" date="2020-12" db="EMBL/GenBank/DDBJ databases">
        <title>Metabolic potential, ecology and presence of endohyphal bacteria is reflected in genomic diversity of Mucoromycotina.</title>
        <authorList>
            <person name="Muszewska A."/>
            <person name="Okrasinska A."/>
            <person name="Steczkiewicz K."/>
            <person name="Drgas O."/>
            <person name="Orlowska M."/>
            <person name="Perlinska-Lenart U."/>
            <person name="Aleksandrzak-Piekarczyk T."/>
            <person name="Szatraj K."/>
            <person name="Zielenkiewicz U."/>
            <person name="Pilsyk S."/>
            <person name="Malc E."/>
            <person name="Mieczkowski P."/>
            <person name="Kruszewska J.S."/>
            <person name="Biernat P."/>
            <person name="Pawlowska J."/>
        </authorList>
    </citation>
    <scope>NUCLEOTIDE SEQUENCE [LARGE SCALE GENOMIC DNA]</scope>
    <source>
        <strain evidence="9 10">CBS 142.35</strain>
    </source>
</reference>
<dbReference type="PANTHER" id="PTHR10286">
    <property type="entry name" value="INORGANIC PYROPHOSPHATASE"/>
    <property type="match status" value="1"/>
</dbReference>
<keyword evidence="10" id="KW-1185">Reference proteome</keyword>
<sequence length="359" mass="40746">MLLLKLATLALTCVVASTTAKSDSIIPLLDNLLDKNNHNDEKPCADVDCLYRIRTTGSLNTKDFALYLENEQGIPMSIFHDLPFKPASRSDPDIFNMIIEIPRSNLAKTETTKEVVMNPIKQDFWDDGSLRYLPNMYPTRGVIANYGAIQQTYEDPNFKDPSTGAFGDNDPIDVVEISETPGFIGQVKQVKVLGGLCLIDEGSLDWKVITLDIHNPKAQYINNMDDVEKYYPGFQDEVRNWFRTYKIPTNGKANTFGFGGRYMDKEYTLSVIYQTHDFWKALIDGRTTSKKTEKGTIKTATITNENSPYEVNANTPEVQSVPENNPQEPKPIPEKYYEWSFVPPSHKNTNHIKPKPNFR</sequence>
<feature type="signal peptide" evidence="8">
    <location>
        <begin position="1"/>
        <end position="20"/>
    </location>
</feature>
<dbReference type="OrthoDB" id="1608002at2759"/>
<dbReference type="CDD" id="cd00412">
    <property type="entry name" value="pyrophosphatase"/>
    <property type="match status" value="1"/>
</dbReference>
<evidence type="ECO:0000256" key="3">
    <source>
        <dbReference type="ARBA" id="ARBA00012146"/>
    </source>
</evidence>
<dbReference type="EC" id="3.6.1.1" evidence="3"/>
<dbReference type="PROSITE" id="PS00387">
    <property type="entry name" value="PPASE"/>
    <property type="match status" value="1"/>
</dbReference>
<dbReference type="AlphaFoldDB" id="A0A8H7S5N8"/>
<organism evidence="9 10">
    <name type="scientific">Circinella minor</name>
    <dbReference type="NCBI Taxonomy" id="1195481"/>
    <lineage>
        <taxon>Eukaryota</taxon>
        <taxon>Fungi</taxon>
        <taxon>Fungi incertae sedis</taxon>
        <taxon>Mucoromycota</taxon>
        <taxon>Mucoromycotina</taxon>
        <taxon>Mucoromycetes</taxon>
        <taxon>Mucorales</taxon>
        <taxon>Lichtheimiaceae</taxon>
        <taxon>Circinella</taxon>
    </lineage>
</organism>
<keyword evidence="4" id="KW-0479">Metal-binding</keyword>
<gene>
    <name evidence="9" type="ORF">INT45_014104</name>
</gene>
<feature type="compositionally biased region" description="Polar residues" evidence="7">
    <location>
        <begin position="310"/>
        <end position="327"/>
    </location>
</feature>
<evidence type="ECO:0000256" key="2">
    <source>
        <dbReference type="ARBA" id="ARBA00006220"/>
    </source>
</evidence>
<dbReference type="InterPro" id="IPR008162">
    <property type="entry name" value="Pyrophosphatase"/>
</dbReference>
<dbReference type="GO" id="GO:0004427">
    <property type="term" value="F:inorganic diphosphate phosphatase activity"/>
    <property type="evidence" value="ECO:0007669"/>
    <property type="project" value="UniProtKB-EC"/>
</dbReference>
<dbReference type="Gene3D" id="3.90.80.10">
    <property type="entry name" value="Inorganic pyrophosphatase"/>
    <property type="match status" value="1"/>
</dbReference>
<evidence type="ECO:0000256" key="6">
    <source>
        <dbReference type="ARBA" id="ARBA00022842"/>
    </source>
</evidence>
<dbReference type="Proteomes" id="UP000646827">
    <property type="component" value="Unassembled WGS sequence"/>
</dbReference>
<feature type="region of interest" description="Disordered" evidence="7">
    <location>
        <begin position="310"/>
        <end position="333"/>
    </location>
</feature>
<comment type="cofactor">
    <cofactor evidence="1">
        <name>Mg(2+)</name>
        <dbReference type="ChEBI" id="CHEBI:18420"/>
    </cofactor>
</comment>
<dbReference type="GO" id="GO:0005737">
    <property type="term" value="C:cytoplasm"/>
    <property type="evidence" value="ECO:0007669"/>
    <property type="project" value="InterPro"/>
</dbReference>
<evidence type="ECO:0000256" key="4">
    <source>
        <dbReference type="ARBA" id="ARBA00022723"/>
    </source>
</evidence>
<protein>
    <recommendedName>
        <fullName evidence="3">inorganic diphosphatase</fullName>
        <ecNumber evidence="3">3.6.1.1</ecNumber>
    </recommendedName>
</protein>
<dbReference type="Pfam" id="PF00719">
    <property type="entry name" value="Pyrophosphatase"/>
    <property type="match status" value="1"/>
</dbReference>
<evidence type="ECO:0000256" key="8">
    <source>
        <dbReference type="SAM" id="SignalP"/>
    </source>
</evidence>